<dbReference type="EMBL" id="BDIP01008299">
    <property type="protein sequence ID" value="GIQ91768.1"/>
    <property type="molecule type" value="Genomic_DNA"/>
</dbReference>
<evidence type="ECO:0000313" key="1">
    <source>
        <dbReference type="EMBL" id="GIQ91768.1"/>
    </source>
</evidence>
<evidence type="ECO:0000313" key="2">
    <source>
        <dbReference type="Proteomes" id="UP000265618"/>
    </source>
</evidence>
<sequence>FGKTPVWTALAELKFGNSPSELFDVVRKKIKAELKDCLGVIKKYRKRDQRCAELLSIPEGLTEGEFVDNAREAGIPPAEAS</sequence>
<accession>A0A9K3GQT7</accession>
<proteinExistence type="predicted"/>
<name>A0A9K3GQT7_9EUKA</name>
<protein>
    <submittedName>
        <fullName evidence="1">Uncharacterized protein</fullName>
    </submittedName>
</protein>
<gene>
    <name evidence="1" type="ORF">KIPB_015164</name>
</gene>
<organism evidence="1 2">
    <name type="scientific">Kipferlia bialata</name>
    <dbReference type="NCBI Taxonomy" id="797122"/>
    <lineage>
        <taxon>Eukaryota</taxon>
        <taxon>Metamonada</taxon>
        <taxon>Carpediemonas-like organisms</taxon>
        <taxon>Kipferlia</taxon>
    </lineage>
</organism>
<dbReference type="AlphaFoldDB" id="A0A9K3GQT7"/>
<feature type="non-terminal residue" evidence="1">
    <location>
        <position position="81"/>
    </location>
</feature>
<feature type="non-terminal residue" evidence="1">
    <location>
        <position position="1"/>
    </location>
</feature>
<keyword evidence="2" id="KW-1185">Reference proteome</keyword>
<comment type="caution">
    <text evidence="1">The sequence shown here is derived from an EMBL/GenBank/DDBJ whole genome shotgun (WGS) entry which is preliminary data.</text>
</comment>
<reference evidence="1 2" key="1">
    <citation type="journal article" date="2018" name="PLoS ONE">
        <title>The draft genome of Kipferlia bialata reveals reductive genome evolution in fornicate parasites.</title>
        <authorList>
            <person name="Tanifuji G."/>
            <person name="Takabayashi S."/>
            <person name="Kume K."/>
            <person name="Takagi M."/>
            <person name="Nakayama T."/>
            <person name="Kamikawa R."/>
            <person name="Inagaki Y."/>
            <person name="Hashimoto T."/>
        </authorList>
    </citation>
    <scope>NUCLEOTIDE SEQUENCE [LARGE SCALE GENOMIC DNA]</scope>
    <source>
        <strain evidence="1">NY0173</strain>
    </source>
</reference>
<dbReference type="Proteomes" id="UP000265618">
    <property type="component" value="Unassembled WGS sequence"/>
</dbReference>